<sequence length="168" mass="18957">MRKIFIIFSCLVLFFGCWNVLPRKADALSGNEPTYTYWLQSSSTPYKTSYGKWVTRSGYSHGPMKKTYSYSTNTSFSIESSAGISKNNIKSGLSVSFTAGKKISTSATCTIPKNKKGAYQTRDVYKHYKVKMDQWKSIDGRKSKTGATKTVKIKKKVSIEDRCHIINK</sequence>
<keyword evidence="2" id="KW-1185">Reference proteome</keyword>
<dbReference type="EMBL" id="JAOUSE010000025">
    <property type="protein sequence ID" value="MCU9594649.1"/>
    <property type="molecule type" value="Genomic_DNA"/>
</dbReference>
<evidence type="ECO:0000313" key="2">
    <source>
        <dbReference type="Proteomes" id="UP001208656"/>
    </source>
</evidence>
<reference evidence="1 2" key="1">
    <citation type="submission" date="2022-10" db="EMBL/GenBank/DDBJ databases">
        <title>Description of Fervidibacillus gen. nov. in the family Fervidibacillaceae fam. nov. with two species, Fervidibacillus albus sp. nov., and Fervidibacillus halotolerans sp. nov., isolated from tidal flat sediments.</title>
        <authorList>
            <person name="Kwon K.K."/>
            <person name="Yang S.-H."/>
        </authorList>
    </citation>
    <scope>NUCLEOTIDE SEQUENCE [LARGE SCALE GENOMIC DNA]</scope>
    <source>
        <strain evidence="1 2">DSM 23332</strain>
    </source>
</reference>
<organism evidence="1 2">
    <name type="scientific">Pallidibacillus thermolactis</name>
    <dbReference type="NCBI Taxonomy" id="251051"/>
    <lineage>
        <taxon>Bacteria</taxon>
        <taxon>Bacillati</taxon>
        <taxon>Bacillota</taxon>
        <taxon>Bacilli</taxon>
        <taxon>Bacillales</taxon>
        <taxon>Bacillaceae</taxon>
        <taxon>Pallidibacillus</taxon>
    </lineage>
</organism>
<dbReference type="RefSeq" id="WP_263061716.1">
    <property type="nucleotide sequence ID" value="NZ_JAOUSE010000025.1"/>
</dbReference>
<gene>
    <name evidence="1" type="ORF">OEV82_09285</name>
</gene>
<dbReference type="PROSITE" id="PS51257">
    <property type="entry name" value="PROKAR_LIPOPROTEIN"/>
    <property type="match status" value="1"/>
</dbReference>
<protein>
    <submittedName>
        <fullName evidence="1">Uncharacterized protein</fullName>
    </submittedName>
</protein>
<dbReference type="Proteomes" id="UP001208656">
    <property type="component" value="Unassembled WGS sequence"/>
</dbReference>
<comment type="caution">
    <text evidence="1">The sequence shown here is derived from an EMBL/GenBank/DDBJ whole genome shotgun (WGS) entry which is preliminary data.</text>
</comment>
<accession>A0ABT2WG51</accession>
<name>A0ABT2WG51_9BACI</name>
<evidence type="ECO:0000313" key="1">
    <source>
        <dbReference type="EMBL" id="MCU9594649.1"/>
    </source>
</evidence>
<proteinExistence type="predicted"/>